<dbReference type="GO" id="GO:0003906">
    <property type="term" value="F:DNA-(apurinic or apyrimidinic site) endonuclease activity"/>
    <property type="evidence" value="ECO:0007669"/>
    <property type="project" value="TreeGrafter"/>
</dbReference>
<dbReference type="InterPro" id="IPR036691">
    <property type="entry name" value="Endo/exonu/phosph_ase_sf"/>
</dbReference>
<evidence type="ECO:0000256" key="6">
    <source>
        <dbReference type="PIRSR" id="PIRSR604808-3"/>
    </source>
</evidence>
<name>A0A8H5LHP8_9AGAR</name>
<dbReference type="NCBIfam" id="TIGR00633">
    <property type="entry name" value="xth"/>
    <property type="match status" value="1"/>
</dbReference>
<dbReference type="SUPFAM" id="SSF56219">
    <property type="entry name" value="DNase I-like"/>
    <property type="match status" value="1"/>
</dbReference>
<keyword evidence="2 5" id="KW-0479">Metal-binding</keyword>
<comment type="similarity">
    <text evidence="1 7">Belongs to the DNA repair enzymes AP/ExoA family.</text>
</comment>
<feature type="site" description="Transition state stabilizer" evidence="6">
    <location>
        <position position="201"/>
    </location>
</feature>
<dbReference type="GO" id="GO:0006284">
    <property type="term" value="P:base-excision repair"/>
    <property type="evidence" value="ECO:0007669"/>
    <property type="project" value="TreeGrafter"/>
</dbReference>
<dbReference type="GO" id="GO:0005634">
    <property type="term" value="C:nucleus"/>
    <property type="evidence" value="ECO:0007669"/>
    <property type="project" value="TreeGrafter"/>
</dbReference>
<keyword evidence="3" id="KW-0378">Hydrolase</keyword>
<accession>A0A8H5LHP8</accession>
<reference evidence="10 11" key="1">
    <citation type="journal article" date="2020" name="ISME J.">
        <title>Uncovering the hidden diversity of litter-decomposition mechanisms in mushroom-forming fungi.</title>
        <authorList>
            <person name="Floudas D."/>
            <person name="Bentzer J."/>
            <person name="Ahren D."/>
            <person name="Johansson T."/>
            <person name="Persson P."/>
            <person name="Tunlid A."/>
        </authorList>
    </citation>
    <scope>NUCLEOTIDE SEQUENCE [LARGE SCALE GENOMIC DNA]</scope>
    <source>
        <strain evidence="10 11">CBS 146.42</strain>
    </source>
</reference>
<dbReference type="GO" id="GO:0046872">
    <property type="term" value="F:metal ion binding"/>
    <property type="evidence" value="ECO:0007669"/>
    <property type="project" value="UniProtKB-KW"/>
</dbReference>
<dbReference type="Gene3D" id="3.60.10.10">
    <property type="entry name" value="Endonuclease/exonuclease/phosphatase"/>
    <property type="match status" value="1"/>
</dbReference>
<proteinExistence type="inferred from homology"/>
<dbReference type="OrthoDB" id="498125at2759"/>
<comment type="caution">
    <text evidence="10">The sequence shown here is derived from an EMBL/GenBank/DDBJ whole genome shotgun (WGS) entry which is preliminary data.</text>
</comment>
<dbReference type="CDD" id="cd09087">
    <property type="entry name" value="Ape1-like_AP-endo"/>
    <property type="match status" value="1"/>
</dbReference>
<keyword evidence="7" id="KW-0227">DNA damage</keyword>
<gene>
    <name evidence="10" type="ORF">D9756_001413</name>
</gene>
<evidence type="ECO:0000256" key="7">
    <source>
        <dbReference type="RuleBase" id="RU362131"/>
    </source>
</evidence>
<feature type="site" description="Important for catalytic activity" evidence="6">
    <location>
        <position position="278"/>
    </location>
</feature>
<evidence type="ECO:0000256" key="1">
    <source>
        <dbReference type="ARBA" id="ARBA00007092"/>
    </source>
</evidence>
<evidence type="ECO:0000256" key="8">
    <source>
        <dbReference type="SAM" id="MobiDB-lite"/>
    </source>
</evidence>
<evidence type="ECO:0000313" key="10">
    <source>
        <dbReference type="EMBL" id="KAF5357905.1"/>
    </source>
</evidence>
<dbReference type="GO" id="GO:0008081">
    <property type="term" value="F:phosphoric diester hydrolase activity"/>
    <property type="evidence" value="ECO:0007669"/>
    <property type="project" value="TreeGrafter"/>
</dbReference>
<feature type="binding site" evidence="5">
    <location>
        <position position="97"/>
    </location>
    <ligand>
        <name>Mg(2+)</name>
        <dbReference type="ChEBI" id="CHEBI:18420"/>
        <label>1</label>
    </ligand>
</feature>
<feature type="region of interest" description="Disordered" evidence="8">
    <location>
        <begin position="1"/>
        <end position="47"/>
    </location>
</feature>
<dbReference type="InterPro" id="IPR005135">
    <property type="entry name" value="Endo/exonuclease/phosphatase"/>
</dbReference>
<keyword evidence="4 5" id="KW-0460">Magnesium</keyword>
<evidence type="ECO:0000256" key="2">
    <source>
        <dbReference type="ARBA" id="ARBA00022723"/>
    </source>
</evidence>
<dbReference type="PANTHER" id="PTHR22748">
    <property type="entry name" value="AP ENDONUCLEASE"/>
    <property type="match status" value="1"/>
</dbReference>
<dbReference type="AlphaFoldDB" id="A0A8H5LHP8"/>
<evidence type="ECO:0000256" key="3">
    <source>
        <dbReference type="ARBA" id="ARBA00022801"/>
    </source>
</evidence>
<dbReference type="PROSITE" id="PS51435">
    <property type="entry name" value="AP_NUCLEASE_F1_4"/>
    <property type="match status" value="1"/>
</dbReference>
<feature type="binding site" evidence="5">
    <location>
        <position position="69"/>
    </location>
    <ligand>
        <name>Mg(2+)</name>
        <dbReference type="ChEBI" id="CHEBI:18420"/>
        <label>1</label>
    </ligand>
</feature>
<keyword evidence="11" id="KW-1185">Reference proteome</keyword>
<protein>
    <recommendedName>
        <fullName evidence="9">Endonuclease/exonuclease/phosphatase domain-containing protein</fullName>
    </recommendedName>
</protein>
<comment type="cofactor">
    <cofactor evidence="5 7">
        <name>Mg(2+)</name>
        <dbReference type="ChEBI" id="CHEBI:18420"/>
    </cofactor>
    <cofactor evidence="5 7">
        <name>Mn(2+)</name>
        <dbReference type="ChEBI" id="CHEBI:29035"/>
    </cofactor>
    <text evidence="5 7">Probably binds two magnesium or manganese ions per subunit.</text>
</comment>
<keyword evidence="5" id="KW-0464">Manganese</keyword>
<dbReference type="EMBL" id="JAACJO010000005">
    <property type="protein sequence ID" value="KAF5357905.1"/>
    <property type="molecule type" value="Genomic_DNA"/>
</dbReference>
<dbReference type="Proteomes" id="UP000559027">
    <property type="component" value="Unassembled WGS sequence"/>
</dbReference>
<keyword evidence="7" id="KW-0234">DNA repair</keyword>
<dbReference type="GO" id="GO:0008311">
    <property type="term" value="F:double-stranded DNA 3'-5' DNA exonuclease activity"/>
    <property type="evidence" value="ECO:0007669"/>
    <property type="project" value="TreeGrafter"/>
</dbReference>
<sequence>MPPKKQSSLKRQHTEIMEDETQAQGSSAKRSKSNVSQQIENPQPTNKVLPVNISFPQRLPDTIRIAAWNVCGFSASQKKGFKYYVEAEDADILVLSETKARFATCFSRASLILCTAGIAILSKYKPLTVTKTLPNHPDPQLVKGRIITLEFEKCYLIGTYVVNAGRDLKTLDQKKEWNRHFEDYIRDLDRKKPVIWTGDLNVAPSEKDLSNAKKNWNKQPGYTEAETTSFKNILNPPEGIDAGRFIDIWRHFHPSDKHYTYFSYRFNCRLKGLGWRLDMFVLSERLTERVKMVRLPSLSA</sequence>
<dbReference type="PANTHER" id="PTHR22748:SF6">
    <property type="entry name" value="DNA-(APURINIC OR APYRIMIDINIC SITE) ENDONUCLEASE"/>
    <property type="match status" value="1"/>
</dbReference>
<feature type="compositionally biased region" description="Polar residues" evidence="8">
    <location>
        <begin position="22"/>
        <end position="46"/>
    </location>
</feature>
<feature type="binding site" evidence="5">
    <location>
        <position position="201"/>
    </location>
    <ligand>
        <name>Mg(2+)</name>
        <dbReference type="ChEBI" id="CHEBI:18420"/>
        <label>1</label>
    </ligand>
</feature>
<organism evidence="10 11">
    <name type="scientific">Leucocoprinus leucothites</name>
    <dbReference type="NCBI Taxonomy" id="201217"/>
    <lineage>
        <taxon>Eukaryota</taxon>
        <taxon>Fungi</taxon>
        <taxon>Dikarya</taxon>
        <taxon>Basidiomycota</taxon>
        <taxon>Agaricomycotina</taxon>
        <taxon>Agaricomycetes</taxon>
        <taxon>Agaricomycetidae</taxon>
        <taxon>Agaricales</taxon>
        <taxon>Agaricineae</taxon>
        <taxon>Agaricaceae</taxon>
        <taxon>Leucocoprinus</taxon>
    </lineage>
</organism>
<evidence type="ECO:0000259" key="9">
    <source>
        <dbReference type="Pfam" id="PF03372"/>
    </source>
</evidence>
<dbReference type="Pfam" id="PF03372">
    <property type="entry name" value="Exo_endo_phos"/>
    <property type="match status" value="1"/>
</dbReference>
<feature type="domain" description="Endonuclease/exonuclease/phosphatase" evidence="9">
    <location>
        <begin position="67"/>
        <end position="291"/>
    </location>
</feature>
<dbReference type="InterPro" id="IPR004808">
    <property type="entry name" value="AP_endonuc_1"/>
</dbReference>
<evidence type="ECO:0000256" key="5">
    <source>
        <dbReference type="PIRSR" id="PIRSR604808-2"/>
    </source>
</evidence>
<evidence type="ECO:0000313" key="11">
    <source>
        <dbReference type="Proteomes" id="UP000559027"/>
    </source>
</evidence>
<feature type="binding site" evidence="5">
    <location>
        <position position="199"/>
    </location>
    <ligand>
        <name>Mg(2+)</name>
        <dbReference type="ChEBI" id="CHEBI:18420"/>
        <label>1</label>
    </ligand>
</feature>
<evidence type="ECO:0000256" key="4">
    <source>
        <dbReference type="ARBA" id="ARBA00022842"/>
    </source>
</evidence>